<accession>A0A0F9S305</accession>
<reference evidence="1" key="1">
    <citation type="journal article" date="2015" name="Nature">
        <title>Complex archaea that bridge the gap between prokaryotes and eukaryotes.</title>
        <authorList>
            <person name="Spang A."/>
            <person name="Saw J.H."/>
            <person name="Jorgensen S.L."/>
            <person name="Zaremba-Niedzwiedzka K."/>
            <person name="Martijn J."/>
            <person name="Lind A.E."/>
            <person name="van Eijk R."/>
            <person name="Schleper C."/>
            <person name="Guy L."/>
            <person name="Ettema T.J."/>
        </authorList>
    </citation>
    <scope>NUCLEOTIDE SEQUENCE</scope>
</reference>
<protein>
    <submittedName>
        <fullName evidence="1">Uncharacterized protein</fullName>
    </submittedName>
</protein>
<sequence length="171" mass="17923">MAGHSRYLFGKTNDIIVPVRGKVVIEAGDFCYAHPGDSDYLMPFSAYQSTGGSTDAGFLDIINNFMGIAKMGSPSGVTENVTVMTAGIFRMPLGHNQAVTVGAAVSAVSPHPSGAGVSNQFVEAQVIDTFGFGTTVYLGTIVKTETSAVSFVDFSLRTRFSGATNLTYDGT</sequence>
<dbReference type="AlphaFoldDB" id="A0A0F9S305"/>
<dbReference type="EMBL" id="LAZR01000836">
    <property type="protein sequence ID" value="KKN56617.1"/>
    <property type="molecule type" value="Genomic_DNA"/>
</dbReference>
<gene>
    <name evidence="1" type="ORF">LCGC14_0570290</name>
</gene>
<evidence type="ECO:0000313" key="1">
    <source>
        <dbReference type="EMBL" id="KKN56617.1"/>
    </source>
</evidence>
<organism evidence="1">
    <name type="scientific">marine sediment metagenome</name>
    <dbReference type="NCBI Taxonomy" id="412755"/>
    <lineage>
        <taxon>unclassified sequences</taxon>
        <taxon>metagenomes</taxon>
        <taxon>ecological metagenomes</taxon>
    </lineage>
</organism>
<comment type="caution">
    <text evidence="1">The sequence shown here is derived from an EMBL/GenBank/DDBJ whole genome shotgun (WGS) entry which is preliminary data.</text>
</comment>
<proteinExistence type="predicted"/>
<name>A0A0F9S305_9ZZZZ</name>